<evidence type="ECO:0008006" key="4">
    <source>
        <dbReference type="Google" id="ProtNLM"/>
    </source>
</evidence>
<evidence type="ECO:0000313" key="3">
    <source>
        <dbReference type="Proteomes" id="UP000002613"/>
    </source>
</evidence>
<protein>
    <recommendedName>
        <fullName evidence="4">Metallophosphoesterase</fullName>
    </recommendedName>
</protein>
<proteinExistence type="predicted"/>
<dbReference type="AlphaFoldDB" id="D3RY80"/>
<dbReference type="eggNOG" id="arCOG01143">
    <property type="taxonomic scope" value="Archaea"/>
</dbReference>
<dbReference type="EMBL" id="CP001899">
    <property type="protein sequence ID" value="ADC65443.1"/>
    <property type="molecule type" value="Genomic_DNA"/>
</dbReference>
<dbReference type="PaxDb" id="589924-Ferp_1289"/>
<dbReference type="OrthoDB" id="84592at2157"/>
<evidence type="ECO:0000313" key="2">
    <source>
        <dbReference type="EMBL" id="ADC65443.1"/>
    </source>
</evidence>
<accession>D3RY80</accession>
<reference evidence="3" key="1">
    <citation type="submission" date="2010-02" db="EMBL/GenBank/DDBJ databases">
        <title>Complete sequence of Ferroglobus placidus DSM 10642.</title>
        <authorList>
            <consortium name="US DOE Joint Genome Institute"/>
            <person name="Lucas S."/>
            <person name="Copeland A."/>
            <person name="Lapidus A."/>
            <person name="Cheng J.-F."/>
            <person name="Bruce D."/>
            <person name="Goodwin L."/>
            <person name="Pitluck S."/>
            <person name="Saunders E."/>
            <person name="Brettin T."/>
            <person name="Detter J.C."/>
            <person name="Han C."/>
            <person name="Tapia R."/>
            <person name="Larimer F."/>
            <person name="Land M."/>
            <person name="Hauser L."/>
            <person name="Kyrpides N."/>
            <person name="Ivanova N."/>
            <person name="Holmes D."/>
            <person name="Lovley D."/>
            <person name="Kyrpides N."/>
            <person name="Anderson I.J."/>
            <person name="Woyke T."/>
        </authorList>
    </citation>
    <scope>NUCLEOTIDE SEQUENCE [LARGE SCALE GENOMIC DNA]</scope>
    <source>
        <strain evidence="3">DSM 10642 / AEDII12DO</strain>
    </source>
</reference>
<dbReference type="GeneID" id="8778802"/>
<dbReference type="Proteomes" id="UP000002613">
    <property type="component" value="Chromosome"/>
</dbReference>
<dbReference type="STRING" id="589924.Ferp_1289"/>
<dbReference type="KEGG" id="fpl:Ferp_1289"/>
<name>D3RY80_FERPA</name>
<sequence>MIIAASNLNGNMEALAELLSRVENLREKYREEGRDVQRIYIVGIFGYMPYPKEVYKAIKNSDLITPVGGYFDRMLIKFGELSEEEREAIKNDLPEYEYKMLEFNWEMLGHEGRKWLRNEVEFHVVEKFGDTRVSVSYFDPTGEEADHWKSEEYYDKVIEEFERADIKIIGGKEPFIKVTQHGKVVCPGNAGVRNSREDDPTFAVIDTRNLDVWIEEFSFDFKLVEDRIKEYELPEALVHVLYHGKSPHP</sequence>
<keyword evidence="1" id="KW-0175">Coiled coil</keyword>
<organism evidence="2 3">
    <name type="scientific">Ferroglobus placidus (strain DSM 10642 / AEDII12DO)</name>
    <dbReference type="NCBI Taxonomy" id="589924"/>
    <lineage>
        <taxon>Archaea</taxon>
        <taxon>Methanobacteriati</taxon>
        <taxon>Methanobacteriota</taxon>
        <taxon>Archaeoglobi</taxon>
        <taxon>Archaeoglobales</taxon>
        <taxon>Archaeoglobaceae</taxon>
        <taxon>Ferroglobus</taxon>
    </lineage>
</organism>
<gene>
    <name evidence="2" type="ordered locus">Ferp_1289</name>
</gene>
<dbReference type="Gene3D" id="3.60.21.10">
    <property type="match status" value="1"/>
</dbReference>
<dbReference type="SUPFAM" id="SSF56300">
    <property type="entry name" value="Metallo-dependent phosphatases"/>
    <property type="match status" value="1"/>
</dbReference>
<feature type="coiled-coil region" evidence="1">
    <location>
        <begin position="5"/>
        <end position="35"/>
    </location>
</feature>
<keyword evidence="3" id="KW-1185">Reference proteome</keyword>
<dbReference type="HOGENOM" id="CLU_1105255_0_0_2"/>
<dbReference type="InterPro" id="IPR029052">
    <property type="entry name" value="Metallo-depent_PP-like"/>
</dbReference>
<reference evidence="2 3" key="2">
    <citation type="journal article" date="2011" name="Stand. Genomic Sci.">
        <title>Complete genome sequence of Ferroglobus placidus AEDII12DO.</title>
        <authorList>
            <person name="Anderson I."/>
            <person name="Risso C."/>
            <person name="Holmes D."/>
            <person name="Lucas S."/>
            <person name="Copeland A."/>
            <person name="Lapidus A."/>
            <person name="Cheng J.F."/>
            <person name="Bruce D."/>
            <person name="Goodwin L."/>
            <person name="Pitluck S."/>
            <person name="Saunders E."/>
            <person name="Brettin T."/>
            <person name="Detter J.C."/>
            <person name="Han C."/>
            <person name="Tapia R."/>
            <person name="Larimer F."/>
            <person name="Land M."/>
            <person name="Hauser L."/>
            <person name="Woyke T."/>
            <person name="Lovley D."/>
            <person name="Kyrpides N."/>
            <person name="Ivanova N."/>
        </authorList>
    </citation>
    <scope>NUCLEOTIDE SEQUENCE [LARGE SCALE GENOMIC DNA]</scope>
    <source>
        <strain evidence="3">DSM 10642 / AEDII12DO</strain>
    </source>
</reference>
<dbReference type="RefSeq" id="WP_012965786.1">
    <property type="nucleotide sequence ID" value="NC_013849.1"/>
</dbReference>
<evidence type="ECO:0000256" key="1">
    <source>
        <dbReference type="SAM" id="Coils"/>
    </source>
</evidence>